<evidence type="ECO:0000313" key="2">
    <source>
        <dbReference type="Proteomes" id="UP000434172"/>
    </source>
</evidence>
<dbReference type="InterPro" id="IPR006439">
    <property type="entry name" value="HAD-SF_hydro_IA"/>
</dbReference>
<dbReference type="SUPFAM" id="SSF56784">
    <property type="entry name" value="HAD-like"/>
    <property type="match status" value="1"/>
</dbReference>
<dbReference type="SFLD" id="SFLDG01129">
    <property type="entry name" value="C1.5:_HAD__Beta-PGM__Phosphata"/>
    <property type="match status" value="1"/>
</dbReference>
<dbReference type="GO" id="GO:0008252">
    <property type="term" value="F:nucleotidase activity"/>
    <property type="evidence" value="ECO:0007669"/>
    <property type="project" value="TreeGrafter"/>
</dbReference>
<dbReference type="OrthoDB" id="1065058at2759"/>
<evidence type="ECO:0000313" key="1">
    <source>
        <dbReference type="EMBL" id="KAF0324701.1"/>
    </source>
</evidence>
<dbReference type="Pfam" id="PF00702">
    <property type="entry name" value="Hydrolase"/>
    <property type="match status" value="1"/>
</dbReference>
<gene>
    <name evidence="1" type="ORF">GQ607_008140</name>
</gene>
<sequence>MGESIANGLPSGKPVLFFDIDNCLYSRSHKIHTMMAKLIDQYFITHLSLPAEEATRLTHEYYTVYGLAIEGLVRHHQIDPMDFNAKVDDALPLENILKPDAELRQLLEDIDRDKVRLWLFTNAYVNHGKRVVKLLGIEDQFEGLTYCDYGQVPFICKPAKAMFHKAMKEAGVDRPEDCYFVDDSYANCKSAEELGWTAAHLVEEDLPVPETKASTHQIRHLRELRDAYPRFFKSIGSKTAPGA</sequence>
<protein>
    <recommendedName>
        <fullName evidence="3">Pyrimidine 5'-nucleotidase</fullName>
    </recommendedName>
</protein>
<dbReference type="Gene3D" id="3.40.50.1000">
    <property type="entry name" value="HAD superfamily/HAD-like"/>
    <property type="match status" value="1"/>
</dbReference>
<name>A0A8H3ZSJ7_9PEZI</name>
<dbReference type="SFLD" id="SFLDS00003">
    <property type="entry name" value="Haloacid_Dehalogenase"/>
    <property type="match status" value="1"/>
</dbReference>
<accession>A0A8H3ZSJ7</accession>
<evidence type="ECO:0008006" key="3">
    <source>
        <dbReference type="Google" id="ProtNLM"/>
    </source>
</evidence>
<reference evidence="1 2" key="1">
    <citation type="submission" date="2019-12" db="EMBL/GenBank/DDBJ databases">
        <title>A genome sequence resource for the geographically widespread anthracnose pathogen Colletotrichum asianum.</title>
        <authorList>
            <person name="Meng Y."/>
        </authorList>
    </citation>
    <scope>NUCLEOTIDE SEQUENCE [LARGE SCALE GENOMIC DNA]</scope>
    <source>
        <strain evidence="1 2">ICMP 18580</strain>
    </source>
</reference>
<dbReference type="NCBIfam" id="TIGR01993">
    <property type="entry name" value="Pyr-5-nucltdase"/>
    <property type="match status" value="1"/>
</dbReference>
<dbReference type="InterPro" id="IPR023214">
    <property type="entry name" value="HAD_sf"/>
</dbReference>
<dbReference type="Gene3D" id="1.10.150.450">
    <property type="match status" value="1"/>
</dbReference>
<proteinExistence type="predicted"/>
<dbReference type="GO" id="GO:0009166">
    <property type="term" value="P:nucleotide catabolic process"/>
    <property type="evidence" value="ECO:0007669"/>
    <property type="project" value="TreeGrafter"/>
</dbReference>
<comment type="caution">
    <text evidence="1">The sequence shown here is derived from an EMBL/GenBank/DDBJ whole genome shotgun (WGS) entry which is preliminary data.</text>
</comment>
<dbReference type="PANTHER" id="PTHR47438:SF1">
    <property type="entry name" value="PHOSPHATE METABOLISM PROTEIN 8-RELATED"/>
    <property type="match status" value="1"/>
</dbReference>
<dbReference type="InterPro" id="IPR010237">
    <property type="entry name" value="Pyr-5-nucltdase"/>
</dbReference>
<dbReference type="GO" id="GO:0006206">
    <property type="term" value="P:pyrimidine nucleobase metabolic process"/>
    <property type="evidence" value="ECO:0007669"/>
    <property type="project" value="TreeGrafter"/>
</dbReference>
<dbReference type="EMBL" id="WOWK01000042">
    <property type="protein sequence ID" value="KAF0324701.1"/>
    <property type="molecule type" value="Genomic_DNA"/>
</dbReference>
<organism evidence="1 2">
    <name type="scientific">Colletotrichum asianum</name>
    <dbReference type="NCBI Taxonomy" id="702518"/>
    <lineage>
        <taxon>Eukaryota</taxon>
        <taxon>Fungi</taxon>
        <taxon>Dikarya</taxon>
        <taxon>Ascomycota</taxon>
        <taxon>Pezizomycotina</taxon>
        <taxon>Sordariomycetes</taxon>
        <taxon>Hypocreomycetidae</taxon>
        <taxon>Glomerellales</taxon>
        <taxon>Glomerellaceae</taxon>
        <taxon>Colletotrichum</taxon>
        <taxon>Colletotrichum gloeosporioides species complex</taxon>
    </lineage>
</organism>
<dbReference type="NCBIfam" id="TIGR01509">
    <property type="entry name" value="HAD-SF-IA-v3"/>
    <property type="match status" value="1"/>
</dbReference>
<dbReference type="InterPro" id="IPR036412">
    <property type="entry name" value="HAD-like_sf"/>
</dbReference>
<dbReference type="AlphaFoldDB" id="A0A8H3ZSJ7"/>
<dbReference type="InterPro" id="IPR052791">
    <property type="entry name" value="SSM1_domain"/>
</dbReference>
<dbReference type="Proteomes" id="UP000434172">
    <property type="component" value="Unassembled WGS sequence"/>
</dbReference>
<dbReference type="SFLD" id="SFLDG01132">
    <property type="entry name" value="C1.5.3:_5'-Nucleotidase_Like"/>
    <property type="match status" value="1"/>
</dbReference>
<dbReference type="PANTHER" id="PTHR47438">
    <property type="entry name" value="PHOSPHATE METABOLISM PROTEIN 8-RELATED"/>
    <property type="match status" value="1"/>
</dbReference>
<keyword evidence="2" id="KW-1185">Reference proteome</keyword>